<proteinExistence type="predicted"/>
<evidence type="ECO:0000313" key="2">
    <source>
        <dbReference type="Proteomes" id="UP000198677"/>
    </source>
</evidence>
<reference evidence="2" key="1">
    <citation type="submission" date="2016-10" db="EMBL/GenBank/DDBJ databases">
        <authorList>
            <person name="Varghese N."/>
            <person name="Submissions S."/>
        </authorList>
    </citation>
    <scope>NUCLEOTIDE SEQUENCE [LARGE SCALE GENOMIC DNA]</scope>
    <source>
        <strain evidence="2">DSM 44675</strain>
    </source>
</reference>
<dbReference type="RefSeq" id="WP_027503288.1">
    <property type="nucleotide sequence ID" value="NZ_FOAW01000002.1"/>
</dbReference>
<dbReference type="AlphaFoldDB" id="A0A1H7I3T2"/>
<keyword evidence="2" id="KW-1185">Reference proteome</keyword>
<evidence type="ECO:0000313" key="1">
    <source>
        <dbReference type="EMBL" id="SEK55175.1"/>
    </source>
</evidence>
<dbReference type="EMBL" id="FOAW01000002">
    <property type="protein sequence ID" value="SEK55175.1"/>
    <property type="molecule type" value="Genomic_DNA"/>
</dbReference>
<sequence>MAHPQSARVRYEFLVRGDLSERVLAAFPELSVSPTPHAYTTLYGPIDGDVQLRGMLARFDTMGLTVIEMRRLPD</sequence>
<protein>
    <submittedName>
        <fullName evidence="1">Uncharacterized protein</fullName>
    </submittedName>
</protein>
<organism evidence="1 2">
    <name type="scientific">Rhodococcus maanshanensis</name>
    <dbReference type="NCBI Taxonomy" id="183556"/>
    <lineage>
        <taxon>Bacteria</taxon>
        <taxon>Bacillati</taxon>
        <taxon>Actinomycetota</taxon>
        <taxon>Actinomycetes</taxon>
        <taxon>Mycobacteriales</taxon>
        <taxon>Nocardiaceae</taxon>
        <taxon>Rhodococcus</taxon>
    </lineage>
</organism>
<gene>
    <name evidence="1" type="ORF">SAMN05444583_102265</name>
</gene>
<accession>A0A1H7I3T2</accession>
<dbReference type="OrthoDB" id="5194663at2"/>
<name>A0A1H7I3T2_9NOCA</name>
<dbReference type="Proteomes" id="UP000198677">
    <property type="component" value="Unassembled WGS sequence"/>
</dbReference>